<dbReference type="EMBL" id="JAVRJZ010005321">
    <property type="protein sequence ID" value="KAK2701370.1"/>
    <property type="molecule type" value="Genomic_DNA"/>
</dbReference>
<protein>
    <recommendedName>
        <fullName evidence="1">Tc1-like transposase DDE domain-containing protein</fullName>
    </recommendedName>
</protein>
<dbReference type="InterPro" id="IPR038717">
    <property type="entry name" value="Tc1-like_DDE_dom"/>
</dbReference>
<organism evidence="2 3">
    <name type="scientific">Artemia franciscana</name>
    <name type="common">Brine shrimp</name>
    <name type="synonym">Artemia sanfranciscana</name>
    <dbReference type="NCBI Taxonomy" id="6661"/>
    <lineage>
        <taxon>Eukaryota</taxon>
        <taxon>Metazoa</taxon>
        <taxon>Ecdysozoa</taxon>
        <taxon>Arthropoda</taxon>
        <taxon>Crustacea</taxon>
        <taxon>Branchiopoda</taxon>
        <taxon>Anostraca</taxon>
        <taxon>Artemiidae</taxon>
        <taxon>Artemia</taxon>
    </lineage>
</organism>
<dbReference type="PANTHER" id="PTHR47326">
    <property type="entry name" value="TRANSPOSABLE ELEMENT TC3 TRANSPOSASE-LIKE PROTEIN"/>
    <property type="match status" value="1"/>
</dbReference>
<evidence type="ECO:0000259" key="1">
    <source>
        <dbReference type="Pfam" id="PF13358"/>
    </source>
</evidence>
<dbReference type="Gene3D" id="3.30.420.10">
    <property type="entry name" value="Ribonuclease H-like superfamily/Ribonuclease H"/>
    <property type="match status" value="1"/>
</dbReference>
<gene>
    <name evidence="2" type="ORF">QYM36_019973</name>
</gene>
<sequence length="206" mass="24179">MKKCLLWRKLSINKKTEFMYVHPRKPTSVIQGSQLTGTKDRTRSLSCLSDGLVRVVSYEIVIHFCEKKVKTVARNYQRDILTSVEKPLKKTIFPNRSWIFQQDSAPVYKAKTAQEWLKNHVPEFISSDHWPSASPDLNPLDYRLWSVLQGLVCTRRHHNLDSLKQELIEAVDNFLREVVCTEIDEWLNILRRCIQANGGHFEYFFL</sequence>
<proteinExistence type="predicted"/>
<comment type="caution">
    <text evidence="2">The sequence shown here is derived from an EMBL/GenBank/DDBJ whole genome shotgun (WGS) entry which is preliminary data.</text>
</comment>
<dbReference type="Proteomes" id="UP001187531">
    <property type="component" value="Unassembled WGS sequence"/>
</dbReference>
<name>A0AA88KYX1_ARTSF</name>
<dbReference type="GO" id="GO:0003676">
    <property type="term" value="F:nucleic acid binding"/>
    <property type="evidence" value="ECO:0007669"/>
    <property type="project" value="InterPro"/>
</dbReference>
<accession>A0AA88KYX1</accession>
<dbReference type="InterPro" id="IPR036397">
    <property type="entry name" value="RNaseH_sf"/>
</dbReference>
<dbReference type="AlphaFoldDB" id="A0AA88KYX1"/>
<evidence type="ECO:0000313" key="3">
    <source>
        <dbReference type="Proteomes" id="UP001187531"/>
    </source>
</evidence>
<keyword evidence="3" id="KW-1185">Reference proteome</keyword>
<feature type="domain" description="Tc1-like transposase DDE" evidence="1">
    <location>
        <begin position="25"/>
        <end position="164"/>
    </location>
</feature>
<evidence type="ECO:0000313" key="2">
    <source>
        <dbReference type="EMBL" id="KAK2701370.1"/>
    </source>
</evidence>
<reference evidence="2" key="1">
    <citation type="submission" date="2023-07" db="EMBL/GenBank/DDBJ databases">
        <title>Chromosome-level genome assembly of Artemia franciscana.</title>
        <authorList>
            <person name="Jo E."/>
        </authorList>
    </citation>
    <scope>NUCLEOTIDE SEQUENCE</scope>
    <source>
        <tissue evidence="2">Whole body</tissue>
    </source>
</reference>
<dbReference type="Pfam" id="PF13358">
    <property type="entry name" value="DDE_3"/>
    <property type="match status" value="1"/>
</dbReference>
<dbReference type="PANTHER" id="PTHR47326:SF1">
    <property type="entry name" value="HTH PSQ-TYPE DOMAIN-CONTAINING PROTEIN"/>
    <property type="match status" value="1"/>
</dbReference>